<dbReference type="InterPro" id="IPR016120">
    <property type="entry name" value="Sig_transdc_His_kin_SpoOB"/>
</dbReference>
<sequence length="542" mass="60145">MDQTASRNELEKKLYRSFTLLSALIIVLSLGITLYFDITRQRADMDATISGTASYIASMPQVVSMLEAGYPSALAKQDIDSLCNNLPDISVVVICDSNSLRFYHTDRLKTGETFVDGDETRILQGSEPYITTGYGTKGAQRRAFHAVKSSDGTIIGFVMASVFTAHISARHRNILIVHLAIFILMMLVSTFLTHAFIRFLRKSLMGFNPHELLNMYIRQDDVMNSIEEGLIATDTDGKILFSNIVARNLFSDGPGEGPPLMGRHIRELYPDTKFDTVINTGKSVRRQTCSIGGRTILMNEIPIQGKGKKPIQGMLAIAVDRTEFLSLSDELTGTRSMLDTLRAFNHEFLNKLHVILGYLQTGEIDQAKQFIINSNLVSSQSIRETADSIRVSRICALVIGKMMHAAELGIRLSLTHDSSCIESELLLLQDSVITIIGNLLENAIEELNSSVNSNQELKEITLGIYCRPDCNIITCEDTGNGIPQELLNHIFDKGISSKGENRGTGLYLIKQITEDYQGEISIDTEMGEGTCFTLTFTRKENL</sequence>
<dbReference type="SUPFAM" id="SSF55890">
    <property type="entry name" value="Sporulation response regulatory protein Spo0B"/>
    <property type="match status" value="1"/>
</dbReference>
<evidence type="ECO:0000256" key="11">
    <source>
        <dbReference type="ARBA" id="ARBA00022989"/>
    </source>
</evidence>
<proteinExistence type="predicted"/>
<evidence type="ECO:0000259" key="14">
    <source>
        <dbReference type="PROSITE" id="PS50109"/>
    </source>
</evidence>
<dbReference type="AlphaFoldDB" id="A0A6N3HKW9"/>
<dbReference type="PANTHER" id="PTHR43547:SF10">
    <property type="entry name" value="SENSOR HISTIDINE KINASE DCUS"/>
    <property type="match status" value="1"/>
</dbReference>
<protein>
    <recommendedName>
        <fullName evidence="3">histidine kinase</fullName>
        <ecNumber evidence="3">2.7.13.3</ecNumber>
    </recommendedName>
</protein>
<evidence type="ECO:0000256" key="8">
    <source>
        <dbReference type="ARBA" id="ARBA00022741"/>
    </source>
</evidence>
<dbReference type="InterPro" id="IPR004358">
    <property type="entry name" value="Sig_transdc_His_kin-like_C"/>
</dbReference>
<organism evidence="16">
    <name type="scientific">Clostridium symbiosum</name>
    <name type="common">Bacteroides symbiosus</name>
    <dbReference type="NCBI Taxonomy" id="1512"/>
    <lineage>
        <taxon>Bacteria</taxon>
        <taxon>Bacillati</taxon>
        <taxon>Bacillota</taxon>
        <taxon>Clostridia</taxon>
        <taxon>Lachnospirales</taxon>
        <taxon>Lachnospiraceae</taxon>
        <taxon>Otoolea</taxon>
    </lineage>
</organism>
<dbReference type="EC" id="2.7.13.3" evidence="3"/>
<dbReference type="SUPFAM" id="SSF55874">
    <property type="entry name" value="ATPase domain of HSP90 chaperone/DNA topoisomerase II/histidine kinase"/>
    <property type="match status" value="1"/>
</dbReference>
<dbReference type="SUPFAM" id="SSF103190">
    <property type="entry name" value="Sensory domain-like"/>
    <property type="match status" value="1"/>
</dbReference>
<evidence type="ECO:0000313" key="15">
    <source>
        <dbReference type="EMBL" id="MDB2001453.1"/>
    </source>
</evidence>
<dbReference type="Proteomes" id="UP001300871">
    <property type="component" value="Unassembled WGS sequence"/>
</dbReference>
<keyword evidence="13" id="KW-0472">Membrane</keyword>
<dbReference type="CDD" id="cd00130">
    <property type="entry name" value="PAS"/>
    <property type="match status" value="1"/>
</dbReference>
<evidence type="ECO:0000256" key="1">
    <source>
        <dbReference type="ARBA" id="ARBA00000085"/>
    </source>
</evidence>
<dbReference type="InterPro" id="IPR035965">
    <property type="entry name" value="PAS-like_dom_sf"/>
</dbReference>
<evidence type="ECO:0000256" key="9">
    <source>
        <dbReference type="ARBA" id="ARBA00022777"/>
    </source>
</evidence>
<dbReference type="GO" id="GO:0005886">
    <property type="term" value="C:plasma membrane"/>
    <property type="evidence" value="ECO:0007669"/>
    <property type="project" value="UniProtKB-SubCell"/>
</dbReference>
<evidence type="ECO:0000256" key="6">
    <source>
        <dbReference type="ARBA" id="ARBA00022679"/>
    </source>
</evidence>
<dbReference type="CDD" id="cd18773">
    <property type="entry name" value="PDC1_HK_sensor"/>
    <property type="match status" value="1"/>
</dbReference>
<keyword evidence="6 16" id="KW-0808">Transferase</keyword>
<evidence type="ECO:0000256" key="3">
    <source>
        <dbReference type="ARBA" id="ARBA00012438"/>
    </source>
</evidence>
<evidence type="ECO:0000256" key="5">
    <source>
        <dbReference type="ARBA" id="ARBA00022553"/>
    </source>
</evidence>
<dbReference type="EMBL" id="JAQLGM010000039">
    <property type="protein sequence ID" value="MDB2001453.1"/>
    <property type="molecule type" value="Genomic_DNA"/>
</dbReference>
<dbReference type="GO" id="GO:0000155">
    <property type="term" value="F:phosphorelay sensor kinase activity"/>
    <property type="evidence" value="ECO:0007669"/>
    <property type="project" value="InterPro"/>
</dbReference>
<evidence type="ECO:0000256" key="2">
    <source>
        <dbReference type="ARBA" id="ARBA00004651"/>
    </source>
</evidence>
<feature type="transmembrane region" description="Helical" evidence="13">
    <location>
        <begin position="175"/>
        <end position="197"/>
    </location>
</feature>
<dbReference type="PRINTS" id="PR00344">
    <property type="entry name" value="BCTRLSENSOR"/>
</dbReference>
<reference evidence="15" key="2">
    <citation type="submission" date="2023-01" db="EMBL/GenBank/DDBJ databases">
        <title>Human gut microbiome strain richness.</title>
        <authorList>
            <person name="Chen-Liaw A."/>
        </authorList>
    </citation>
    <scope>NUCLEOTIDE SEQUENCE</scope>
    <source>
        <strain evidence="15">B1_m1001713B170214d0_201011</strain>
    </source>
</reference>
<evidence type="ECO:0000256" key="10">
    <source>
        <dbReference type="ARBA" id="ARBA00022840"/>
    </source>
</evidence>
<evidence type="ECO:0000256" key="13">
    <source>
        <dbReference type="SAM" id="Phobius"/>
    </source>
</evidence>
<dbReference type="Pfam" id="PF14689">
    <property type="entry name" value="SPOB_a"/>
    <property type="match status" value="1"/>
</dbReference>
<dbReference type="GO" id="GO:0005524">
    <property type="term" value="F:ATP binding"/>
    <property type="evidence" value="ECO:0007669"/>
    <property type="project" value="UniProtKB-KW"/>
</dbReference>
<comment type="subcellular location">
    <subcellularLocation>
        <location evidence="2">Cell membrane</location>
        <topology evidence="2">Multi-pass membrane protein</topology>
    </subcellularLocation>
</comment>
<dbReference type="InterPro" id="IPR039506">
    <property type="entry name" value="SPOB_a"/>
</dbReference>
<keyword evidence="12" id="KW-0902">Two-component regulatory system</keyword>
<dbReference type="InterPro" id="IPR005467">
    <property type="entry name" value="His_kinase_dom"/>
</dbReference>
<dbReference type="SUPFAM" id="SSF55785">
    <property type="entry name" value="PYP-like sensor domain (PAS domain)"/>
    <property type="match status" value="1"/>
</dbReference>
<name>A0A6N3HKW9_CLOSY</name>
<dbReference type="Gene3D" id="1.10.287.130">
    <property type="match status" value="1"/>
</dbReference>
<evidence type="ECO:0000256" key="7">
    <source>
        <dbReference type="ARBA" id="ARBA00022692"/>
    </source>
</evidence>
<dbReference type="EMBL" id="CACRUA010000054">
    <property type="protein sequence ID" value="VYU76479.1"/>
    <property type="molecule type" value="Genomic_DNA"/>
</dbReference>
<dbReference type="Gene3D" id="3.30.450.20">
    <property type="entry name" value="PAS domain"/>
    <property type="match status" value="2"/>
</dbReference>
<accession>A0A6N3HKW9</accession>
<dbReference type="SMART" id="SM00387">
    <property type="entry name" value="HATPase_c"/>
    <property type="match status" value="1"/>
</dbReference>
<keyword evidence="5" id="KW-0597">Phosphoprotein</keyword>
<evidence type="ECO:0000313" key="16">
    <source>
        <dbReference type="EMBL" id="VYU76479.1"/>
    </source>
</evidence>
<evidence type="ECO:0000256" key="12">
    <source>
        <dbReference type="ARBA" id="ARBA00023012"/>
    </source>
</evidence>
<dbReference type="InterPro" id="IPR000014">
    <property type="entry name" value="PAS"/>
</dbReference>
<dbReference type="InterPro" id="IPR036890">
    <property type="entry name" value="HATPase_C_sf"/>
</dbReference>
<dbReference type="Gene3D" id="3.30.565.10">
    <property type="entry name" value="Histidine kinase-like ATPase, C-terminal domain"/>
    <property type="match status" value="1"/>
</dbReference>
<dbReference type="PANTHER" id="PTHR43547">
    <property type="entry name" value="TWO-COMPONENT HISTIDINE KINASE"/>
    <property type="match status" value="1"/>
</dbReference>
<keyword evidence="11 13" id="KW-1133">Transmembrane helix</keyword>
<keyword evidence="9 16" id="KW-0418">Kinase</keyword>
<keyword evidence="7 13" id="KW-0812">Transmembrane</keyword>
<dbReference type="InterPro" id="IPR003594">
    <property type="entry name" value="HATPase_dom"/>
</dbReference>
<feature type="domain" description="Histidine kinase" evidence="14">
    <location>
        <begin position="343"/>
        <end position="540"/>
    </location>
</feature>
<dbReference type="PROSITE" id="PS50109">
    <property type="entry name" value="HIS_KIN"/>
    <property type="match status" value="1"/>
</dbReference>
<keyword evidence="10" id="KW-0067">ATP-binding</keyword>
<evidence type="ECO:0000256" key="4">
    <source>
        <dbReference type="ARBA" id="ARBA00022475"/>
    </source>
</evidence>
<dbReference type="RefSeq" id="WP_003498921.1">
    <property type="nucleotide sequence ID" value="NZ_CACRUA010000054.1"/>
</dbReference>
<keyword evidence="4" id="KW-1003">Cell membrane</keyword>
<keyword evidence="8" id="KW-0547">Nucleotide-binding</keyword>
<feature type="transmembrane region" description="Helical" evidence="13">
    <location>
        <begin position="14"/>
        <end position="36"/>
    </location>
</feature>
<reference evidence="16" key="1">
    <citation type="submission" date="2019-11" db="EMBL/GenBank/DDBJ databases">
        <authorList>
            <person name="Feng L."/>
        </authorList>
    </citation>
    <scope>NUCLEOTIDE SEQUENCE</scope>
    <source>
        <strain evidence="16">CsymbiosumLFYP84</strain>
    </source>
</reference>
<gene>
    <name evidence="16" type="primary">dcuS</name>
    <name evidence="16" type="ORF">CSLFYP84_03885</name>
    <name evidence="15" type="ORF">PM006_14700</name>
</gene>
<comment type="catalytic activity">
    <reaction evidence="1">
        <text>ATP + protein L-histidine = ADP + protein N-phospho-L-histidine.</text>
        <dbReference type="EC" id="2.7.13.3"/>
    </reaction>
</comment>
<dbReference type="Pfam" id="PF02518">
    <property type="entry name" value="HATPase_c"/>
    <property type="match status" value="1"/>
</dbReference>
<dbReference type="InterPro" id="IPR029151">
    <property type="entry name" value="Sensor-like_sf"/>
</dbReference>